<protein>
    <submittedName>
        <fullName evidence="2">Uncharacterized protein</fullName>
    </submittedName>
</protein>
<dbReference type="Proteomes" id="UP001501455">
    <property type="component" value="Unassembled WGS sequence"/>
</dbReference>
<reference evidence="3" key="1">
    <citation type="journal article" date="2019" name="Int. J. Syst. Evol. Microbiol.">
        <title>The Global Catalogue of Microorganisms (GCM) 10K type strain sequencing project: providing services to taxonomists for standard genome sequencing and annotation.</title>
        <authorList>
            <consortium name="The Broad Institute Genomics Platform"/>
            <consortium name="The Broad Institute Genome Sequencing Center for Infectious Disease"/>
            <person name="Wu L."/>
            <person name="Ma J."/>
        </authorList>
    </citation>
    <scope>NUCLEOTIDE SEQUENCE [LARGE SCALE GENOMIC DNA]</scope>
    <source>
        <strain evidence="3">JCM 4816</strain>
    </source>
</reference>
<sequence>MTTEIPCSELRPPNTTATRGLRDGESGLWGRFSVLISRRAYPLPEPGYSARNAVRGPNGGAVAQRRSGLALRDISSLTAT</sequence>
<proteinExistence type="predicted"/>
<evidence type="ECO:0000313" key="2">
    <source>
        <dbReference type="EMBL" id="GAA3493303.1"/>
    </source>
</evidence>
<feature type="region of interest" description="Disordered" evidence="1">
    <location>
        <begin position="1"/>
        <end position="23"/>
    </location>
</feature>
<organism evidence="2 3">
    <name type="scientific">Streptomyces prasinosporus</name>
    <dbReference type="NCBI Taxonomy" id="68256"/>
    <lineage>
        <taxon>Bacteria</taxon>
        <taxon>Bacillati</taxon>
        <taxon>Actinomycetota</taxon>
        <taxon>Actinomycetes</taxon>
        <taxon>Kitasatosporales</taxon>
        <taxon>Streptomycetaceae</taxon>
        <taxon>Streptomyces</taxon>
        <taxon>Streptomyces albogriseolus group</taxon>
    </lineage>
</organism>
<gene>
    <name evidence="2" type="ORF">GCM10019016_004020</name>
</gene>
<dbReference type="EMBL" id="BAAAXF010000008">
    <property type="protein sequence ID" value="GAA3493303.1"/>
    <property type="molecule type" value="Genomic_DNA"/>
</dbReference>
<evidence type="ECO:0000313" key="3">
    <source>
        <dbReference type="Proteomes" id="UP001501455"/>
    </source>
</evidence>
<keyword evidence="3" id="KW-1185">Reference proteome</keyword>
<name>A0ABP6TFI7_9ACTN</name>
<accession>A0ABP6TFI7</accession>
<comment type="caution">
    <text evidence="2">The sequence shown here is derived from an EMBL/GenBank/DDBJ whole genome shotgun (WGS) entry which is preliminary data.</text>
</comment>
<evidence type="ECO:0000256" key="1">
    <source>
        <dbReference type="SAM" id="MobiDB-lite"/>
    </source>
</evidence>